<evidence type="ECO:0000313" key="2">
    <source>
        <dbReference type="Proteomes" id="UP000261380"/>
    </source>
</evidence>
<organism evidence="1 2">
    <name type="scientific">Xiphophorus couchianus</name>
    <name type="common">Monterrey platyfish</name>
    <dbReference type="NCBI Taxonomy" id="32473"/>
    <lineage>
        <taxon>Eukaryota</taxon>
        <taxon>Metazoa</taxon>
        <taxon>Chordata</taxon>
        <taxon>Craniata</taxon>
        <taxon>Vertebrata</taxon>
        <taxon>Euteleostomi</taxon>
        <taxon>Actinopterygii</taxon>
        <taxon>Neopterygii</taxon>
        <taxon>Teleostei</taxon>
        <taxon>Neoteleostei</taxon>
        <taxon>Acanthomorphata</taxon>
        <taxon>Ovalentaria</taxon>
        <taxon>Atherinomorphae</taxon>
        <taxon>Cyprinodontiformes</taxon>
        <taxon>Poeciliidae</taxon>
        <taxon>Poeciliinae</taxon>
        <taxon>Xiphophorus</taxon>
    </lineage>
</organism>
<dbReference type="Ensembl" id="ENSXCOT00000017791.1">
    <property type="protein sequence ID" value="ENSXCOP00000017568.1"/>
    <property type="gene ID" value="ENSXCOG00000013248.1"/>
</dbReference>
<accession>A0A3B5M0D9</accession>
<protein>
    <submittedName>
        <fullName evidence="1">Uncharacterized protein</fullName>
    </submittedName>
</protein>
<reference evidence="1" key="1">
    <citation type="submission" date="2025-08" db="UniProtKB">
        <authorList>
            <consortium name="Ensembl"/>
        </authorList>
    </citation>
    <scope>IDENTIFICATION</scope>
</reference>
<dbReference type="AlphaFoldDB" id="A0A3B5M0D9"/>
<evidence type="ECO:0000313" key="1">
    <source>
        <dbReference type="Ensembl" id="ENSXCOP00000017568.1"/>
    </source>
</evidence>
<proteinExistence type="predicted"/>
<keyword evidence="2" id="KW-1185">Reference proteome</keyword>
<name>A0A3B5M0D9_9TELE</name>
<sequence length="70" mass="8191">MRSGEFKQNREPKHTSKLVLESIKEEKIILLEWIPKSSKLLGKCSWLKASQPIKLNQLCQEDWSNIQPDL</sequence>
<reference evidence="1" key="2">
    <citation type="submission" date="2025-09" db="UniProtKB">
        <authorList>
            <consortium name="Ensembl"/>
        </authorList>
    </citation>
    <scope>IDENTIFICATION</scope>
</reference>
<dbReference type="Proteomes" id="UP000261380">
    <property type="component" value="Unplaced"/>
</dbReference>